<dbReference type="Pfam" id="PF02469">
    <property type="entry name" value="Fasciclin"/>
    <property type="match status" value="2"/>
</dbReference>
<dbReference type="SMART" id="SM00554">
    <property type="entry name" value="FAS1"/>
    <property type="match status" value="2"/>
</dbReference>
<evidence type="ECO:0000313" key="2">
    <source>
        <dbReference type="EMBL" id="MBC3792541.1"/>
    </source>
</evidence>
<dbReference type="InterPro" id="IPR050904">
    <property type="entry name" value="Adhesion/Biosynth-related"/>
</dbReference>
<dbReference type="Proteomes" id="UP000700732">
    <property type="component" value="Unassembled WGS sequence"/>
</dbReference>
<dbReference type="RefSeq" id="WP_186738314.1">
    <property type="nucleotide sequence ID" value="NZ_VFIA01000017.1"/>
</dbReference>
<dbReference type="EMBL" id="VFIA01000017">
    <property type="protein sequence ID" value="MBC3792541.1"/>
    <property type="molecule type" value="Genomic_DNA"/>
</dbReference>
<sequence length="330" mass="33929">MFTNLPGINRRTFTRITCSLLVPALVILACKNQQDPITLPTPQTIAQLLSTSSQFTLLTAALNRAGLTTTLSGTGPYTVFAPSDDAFRAAGLATVAAINATPDTTLRQLLQYHVVNGSVPASAIAVGQLAQPTSLSVNGTVYTSRVASTTGTGVSVNGSRILQTDVLARNGRIHIIDKLLAQPAGSVLAIARADTSLSLFVALAERAGPTVTSSLSGTGTTPVTAFAPTNAAFRAAGVSDTTAIRLASVAAVTSIITNHLLPNARAYSPTLVRGAIVSTVGGSSLTVTSSTTNSLMIKSRGNGTEIPRTITTDINATNGVIHKIDRVLLP</sequence>
<gene>
    <name evidence="2" type="ORF">FH603_3055</name>
</gene>
<dbReference type="PANTHER" id="PTHR10900:SF77">
    <property type="entry name" value="FI19380P1"/>
    <property type="match status" value="1"/>
</dbReference>
<proteinExistence type="predicted"/>
<dbReference type="Gene3D" id="2.30.180.10">
    <property type="entry name" value="FAS1 domain"/>
    <property type="match status" value="2"/>
</dbReference>
<protein>
    <submittedName>
        <fullName evidence="2">Surface protein</fullName>
    </submittedName>
</protein>
<keyword evidence="3" id="KW-1185">Reference proteome</keyword>
<dbReference type="InterPro" id="IPR000782">
    <property type="entry name" value="FAS1_domain"/>
</dbReference>
<dbReference type="PROSITE" id="PS50213">
    <property type="entry name" value="FAS1"/>
    <property type="match status" value="2"/>
</dbReference>
<dbReference type="InterPro" id="IPR036378">
    <property type="entry name" value="FAS1_dom_sf"/>
</dbReference>
<feature type="domain" description="FAS1" evidence="1">
    <location>
        <begin position="42"/>
        <end position="180"/>
    </location>
</feature>
<name>A0ABR6W7I1_9BACT</name>
<reference evidence="2 3" key="1">
    <citation type="submission" date="2019-06" db="EMBL/GenBank/DDBJ databases">
        <title>Spirosoma utsteinense sp. nov. isolated from Antarctic ice-free soils.</title>
        <authorList>
            <person name="Tahon G."/>
        </authorList>
    </citation>
    <scope>NUCLEOTIDE SEQUENCE [LARGE SCALE GENOMIC DNA]</scope>
    <source>
        <strain evidence="2 3">LMG 31447</strain>
    </source>
</reference>
<dbReference type="SUPFAM" id="SSF82153">
    <property type="entry name" value="FAS1 domain"/>
    <property type="match status" value="2"/>
</dbReference>
<evidence type="ECO:0000259" key="1">
    <source>
        <dbReference type="PROSITE" id="PS50213"/>
    </source>
</evidence>
<organism evidence="2 3">
    <name type="scientific">Spirosoma utsteinense</name>
    <dbReference type="NCBI Taxonomy" id="2585773"/>
    <lineage>
        <taxon>Bacteria</taxon>
        <taxon>Pseudomonadati</taxon>
        <taxon>Bacteroidota</taxon>
        <taxon>Cytophagia</taxon>
        <taxon>Cytophagales</taxon>
        <taxon>Cytophagaceae</taxon>
        <taxon>Spirosoma</taxon>
    </lineage>
</organism>
<feature type="domain" description="FAS1" evidence="1">
    <location>
        <begin position="184"/>
        <end position="328"/>
    </location>
</feature>
<evidence type="ECO:0000313" key="3">
    <source>
        <dbReference type="Proteomes" id="UP000700732"/>
    </source>
</evidence>
<accession>A0ABR6W7I1</accession>
<dbReference type="PANTHER" id="PTHR10900">
    <property type="entry name" value="PERIOSTIN-RELATED"/>
    <property type="match status" value="1"/>
</dbReference>
<comment type="caution">
    <text evidence="2">The sequence shown here is derived from an EMBL/GenBank/DDBJ whole genome shotgun (WGS) entry which is preliminary data.</text>
</comment>